<dbReference type="AlphaFoldDB" id="D8RUA5"/>
<dbReference type="OMA" id="ESCYFLE"/>
<dbReference type="PANTHER" id="PTHR33271:SF22">
    <property type="entry name" value="OS04G0445200 PROTEIN"/>
    <property type="match status" value="1"/>
</dbReference>
<dbReference type="HOGENOM" id="CLU_135880_2_0_1"/>
<dbReference type="EMBL" id="GL377590">
    <property type="protein sequence ID" value="EFJ24173.1"/>
    <property type="molecule type" value="Genomic_DNA"/>
</dbReference>
<evidence type="ECO:0000259" key="1">
    <source>
        <dbReference type="Pfam" id="PF05899"/>
    </source>
</evidence>
<dbReference type="SUPFAM" id="SSF51182">
    <property type="entry name" value="RmlC-like cupins"/>
    <property type="match status" value="1"/>
</dbReference>
<evidence type="ECO:0000313" key="2">
    <source>
        <dbReference type="EMBL" id="EFJ24173.1"/>
    </source>
</evidence>
<dbReference type="Pfam" id="PF05899">
    <property type="entry name" value="Cupin_3"/>
    <property type="match status" value="1"/>
</dbReference>
<dbReference type="KEGG" id="smo:SELMODRAFT_102025"/>
<dbReference type="CDD" id="cd02227">
    <property type="entry name" value="cupin_TM1112-like"/>
    <property type="match status" value="1"/>
</dbReference>
<feature type="domain" description="(S)-ureidoglycine aminohydrolase cupin" evidence="1">
    <location>
        <begin position="29"/>
        <end position="101"/>
    </location>
</feature>
<dbReference type="Gene3D" id="2.60.120.10">
    <property type="entry name" value="Jelly Rolls"/>
    <property type="match status" value="1"/>
</dbReference>
<reference evidence="2 3" key="1">
    <citation type="journal article" date="2011" name="Science">
        <title>The Selaginella genome identifies genetic changes associated with the evolution of vascular plants.</title>
        <authorList>
            <person name="Banks J.A."/>
            <person name="Nishiyama T."/>
            <person name="Hasebe M."/>
            <person name="Bowman J.L."/>
            <person name="Gribskov M."/>
            <person name="dePamphilis C."/>
            <person name="Albert V.A."/>
            <person name="Aono N."/>
            <person name="Aoyama T."/>
            <person name="Ambrose B.A."/>
            <person name="Ashton N.W."/>
            <person name="Axtell M.J."/>
            <person name="Barker E."/>
            <person name="Barker M.S."/>
            <person name="Bennetzen J.L."/>
            <person name="Bonawitz N.D."/>
            <person name="Chapple C."/>
            <person name="Cheng C."/>
            <person name="Correa L.G."/>
            <person name="Dacre M."/>
            <person name="DeBarry J."/>
            <person name="Dreyer I."/>
            <person name="Elias M."/>
            <person name="Engstrom E.M."/>
            <person name="Estelle M."/>
            <person name="Feng L."/>
            <person name="Finet C."/>
            <person name="Floyd S.K."/>
            <person name="Frommer W.B."/>
            <person name="Fujita T."/>
            <person name="Gramzow L."/>
            <person name="Gutensohn M."/>
            <person name="Harholt J."/>
            <person name="Hattori M."/>
            <person name="Heyl A."/>
            <person name="Hirai T."/>
            <person name="Hiwatashi Y."/>
            <person name="Ishikawa M."/>
            <person name="Iwata M."/>
            <person name="Karol K.G."/>
            <person name="Koehler B."/>
            <person name="Kolukisaoglu U."/>
            <person name="Kubo M."/>
            <person name="Kurata T."/>
            <person name="Lalonde S."/>
            <person name="Li K."/>
            <person name="Li Y."/>
            <person name="Litt A."/>
            <person name="Lyons E."/>
            <person name="Manning G."/>
            <person name="Maruyama T."/>
            <person name="Michael T.P."/>
            <person name="Mikami K."/>
            <person name="Miyazaki S."/>
            <person name="Morinaga S."/>
            <person name="Murata T."/>
            <person name="Mueller-Roeber B."/>
            <person name="Nelson D.R."/>
            <person name="Obara M."/>
            <person name="Oguri Y."/>
            <person name="Olmstead R.G."/>
            <person name="Onodera N."/>
            <person name="Petersen B.L."/>
            <person name="Pils B."/>
            <person name="Prigge M."/>
            <person name="Rensing S.A."/>
            <person name="Riano-Pachon D.M."/>
            <person name="Roberts A.W."/>
            <person name="Sato Y."/>
            <person name="Scheller H.V."/>
            <person name="Schulz B."/>
            <person name="Schulz C."/>
            <person name="Shakirov E.V."/>
            <person name="Shibagaki N."/>
            <person name="Shinohara N."/>
            <person name="Shippen D.E."/>
            <person name="Soerensen I."/>
            <person name="Sotooka R."/>
            <person name="Sugimoto N."/>
            <person name="Sugita M."/>
            <person name="Sumikawa N."/>
            <person name="Tanurdzic M."/>
            <person name="Theissen G."/>
            <person name="Ulvskov P."/>
            <person name="Wakazuki S."/>
            <person name="Weng J.K."/>
            <person name="Willats W.W."/>
            <person name="Wipf D."/>
            <person name="Wolf P.G."/>
            <person name="Yang L."/>
            <person name="Zimmer A.D."/>
            <person name="Zhu Q."/>
            <person name="Mitros T."/>
            <person name="Hellsten U."/>
            <person name="Loque D."/>
            <person name="Otillar R."/>
            <person name="Salamov A."/>
            <person name="Schmutz J."/>
            <person name="Shapiro H."/>
            <person name="Lindquist E."/>
            <person name="Lucas S."/>
            <person name="Rokhsar D."/>
            <person name="Grigoriev I.V."/>
        </authorList>
    </citation>
    <scope>NUCLEOTIDE SEQUENCE [LARGE SCALE GENOMIC DNA]</scope>
</reference>
<dbReference type="Proteomes" id="UP000001514">
    <property type="component" value="Unassembled WGS sequence"/>
</dbReference>
<dbReference type="InParanoid" id="D8RUA5"/>
<gene>
    <name evidence="2" type="ORF">SELMODRAFT_102025</name>
</gene>
<dbReference type="OrthoDB" id="10260542at2759"/>
<dbReference type="PANTHER" id="PTHR33271">
    <property type="entry name" value="OS04G0445200 PROTEIN"/>
    <property type="match status" value="1"/>
</dbReference>
<proteinExistence type="predicted"/>
<organism evidence="3">
    <name type="scientific">Selaginella moellendorffii</name>
    <name type="common">Spikemoss</name>
    <dbReference type="NCBI Taxonomy" id="88036"/>
    <lineage>
        <taxon>Eukaryota</taxon>
        <taxon>Viridiplantae</taxon>
        <taxon>Streptophyta</taxon>
        <taxon>Embryophyta</taxon>
        <taxon>Tracheophyta</taxon>
        <taxon>Lycopodiopsida</taxon>
        <taxon>Selaginellales</taxon>
        <taxon>Selaginellaceae</taxon>
        <taxon>Selaginella</taxon>
    </lineage>
</organism>
<dbReference type="Gramene" id="EFJ24173">
    <property type="protein sequence ID" value="EFJ24173"/>
    <property type="gene ID" value="SELMODRAFT_102025"/>
</dbReference>
<protein>
    <recommendedName>
        <fullName evidence="1">(S)-ureidoglycine aminohydrolase cupin domain-containing protein</fullName>
    </recommendedName>
</protein>
<accession>D8RUA5</accession>
<name>D8RUA5_SELML</name>
<dbReference type="InterPro" id="IPR014710">
    <property type="entry name" value="RmlC-like_jellyroll"/>
</dbReference>
<dbReference type="InterPro" id="IPR011051">
    <property type="entry name" value="RmlC_Cupin_sf"/>
</dbReference>
<dbReference type="eggNOG" id="ENOG502S1IN">
    <property type="taxonomic scope" value="Eukaryota"/>
</dbReference>
<sequence>MESSVQTSAVEEKLGIRIERKPSEQRLLELGVKSWPKWGCPPSKLPWTYDAEETCYLLKGKVRVFPEGSSDFVEFGAGNLVVFPKGMSCTWEVYSPVDKHYKFD</sequence>
<dbReference type="InterPro" id="IPR008579">
    <property type="entry name" value="UGlyAH_Cupin_dom"/>
</dbReference>
<dbReference type="FunCoup" id="D8RUA5">
    <property type="interactions" value="860"/>
</dbReference>
<keyword evidence="3" id="KW-1185">Reference proteome</keyword>
<evidence type="ECO:0000313" key="3">
    <source>
        <dbReference type="Proteomes" id="UP000001514"/>
    </source>
</evidence>